<dbReference type="PANTHER" id="PTHR38116">
    <property type="entry name" value="CHROMOSOME 7, WHOLE GENOME SHOTGUN SEQUENCE"/>
    <property type="match status" value="1"/>
</dbReference>
<feature type="region of interest" description="Disordered" evidence="1">
    <location>
        <begin position="230"/>
        <end position="251"/>
    </location>
</feature>
<dbReference type="CDD" id="cd14688">
    <property type="entry name" value="bZIP_YAP"/>
    <property type="match status" value="1"/>
</dbReference>
<dbReference type="PANTHER" id="PTHR38116:SF5">
    <property type="entry name" value="BZIP DOMAIN-CONTAINING PROTEIN"/>
    <property type="match status" value="1"/>
</dbReference>
<keyword evidence="4" id="KW-1185">Reference proteome</keyword>
<dbReference type="EMBL" id="JAOQAZ010000003">
    <property type="protein sequence ID" value="KAJ4268367.1"/>
    <property type="molecule type" value="Genomic_DNA"/>
</dbReference>
<organism evidence="3 4">
    <name type="scientific">Fusarium torreyae</name>
    <dbReference type="NCBI Taxonomy" id="1237075"/>
    <lineage>
        <taxon>Eukaryota</taxon>
        <taxon>Fungi</taxon>
        <taxon>Dikarya</taxon>
        <taxon>Ascomycota</taxon>
        <taxon>Pezizomycotina</taxon>
        <taxon>Sordariomycetes</taxon>
        <taxon>Hypocreomycetidae</taxon>
        <taxon>Hypocreales</taxon>
        <taxon>Nectriaceae</taxon>
        <taxon>Fusarium</taxon>
    </lineage>
</organism>
<evidence type="ECO:0000313" key="4">
    <source>
        <dbReference type="Proteomes" id="UP001152049"/>
    </source>
</evidence>
<feature type="region of interest" description="Disordered" evidence="1">
    <location>
        <begin position="1"/>
        <end position="36"/>
    </location>
</feature>
<feature type="domain" description="BZIP" evidence="2">
    <location>
        <begin position="22"/>
        <end position="36"/>
    </location>
</feature>
<evidence type="ECO:0000256" key="1">
    <source>
        <dbReference type="SAM" id="MobiDB-lite"/>
    </source>
</evidence>
<dbReference type="PROSITE" id="PS00036">
    <property type="entry name" value="BZIP_BASIC"/>
    <property type="match status" value="1"/>
</dbReference>
<dbReference type="GO" id="GO:0003700">
    <property type="term" value="F:DNA-binding transcription factor activity"/>
    <property type="evidence" value="ECO:0007669"/>
    <property type="project" value="InterPro"/>
</dbReference>
<feature type="compositionally biased region" description="Polar residues" evidence="1">
    <location>
        <begin position="191"/>
        <end position="200"/>
    </location>
</feature>
<dbReference type="Pfam" id="PF11905">
    <property type="entry name" value="DUF3425"/>
    <property type="match status" value="1"/>
</dbReference>
<sequence>MSDETTKVRKTKPSAKRNSEARREQNRLASRNYREKRKQKLALLNEILEPSEVPDIPNVTDNADINAIPASSGSSDVYLQGQPLSNVPSADPLMAVDANQGFNNFENTQSYLTPQTWGDTSQTAIPTAFTQAALPNPLLFTHLNDPFSLAHPDPWGHNTFGPSMQFPVDTSTMEHINPRMVEEIFEDSPESGYNGSQTSSSDDDGALNSVLNGVENLTLEQKRSLLNRLQQDTQGSTSPSAPPSSQRAWPPTAGQLQAINFAKALYKTAHARPTLLPTQYTMEPGLFGAIFANCYALGMGGVDAILVDEGCSVFSITQDEGYHPSQLPLVKSRFRTLSSDLQPIDKQLTFGHHPYIDVIPFKSFRENLIAALDQDPPLIDEGILCHDILAGGFTCWGAGQNPHGMGAGVPWDVRSWEPSVWFLIKYRQLVGDWNGELWKSARWWHSARGERIQTAQAMEIVDKSFEGTARR</sequence>
<comment type="caution">
    <text evidence="3">The sequence shown here is derived from an EMBL/GenBank/DDBJ whole genome shotgun (WGS) entry which is preliminary data.</text>
</comment>
<feature type="compositionally biased region" description="Basic and acidic residues" evidence="1">
    <location>
        <begin position="17"/>
        <end position="26"/>
    </location>
</feature>
<name>A0A9W8SCZ5_9HYPO</name>
<evidence type="ECO:0000259" key="2">
    <source>
        <dbReference type="PROSITE" id="PS00036"/>
    </source>
</evidence>
<feature type="region of interest" description="Disordered" evidence="1">
    <location>
        <begin position="187"/>
        <end position="209"/>
    </location>
</feature>
<evidence type="ECO:0000313" key="3">
    <source>
        <dbReference type="EMBL" id="KAJ4268367.1"/>
    </source>
</evidence>
<feature type="compositionally biased region" description="Polar residues" evidence="1">
    <location>
        <begin position="230"/>
        <end position="247"/>
    </location>
</feature>
<reference evidence="3" key="1">
    <citation type="submission" date="2022-09" db="EMBL/GenBank/DDBJ databases">
        <title>Fusarium specimens isolated from Avocado Roots.</title>
        <authorList>
            <person name="Stajich J."/>
            <person name="Roper C."/>
            <person name="Heimlech-Rivalta G."/>
        </authorList>
    </citation>
    <scope>NUCLEOTIDE SEQUENCE</scope>
    <source>
        <strain evidence="3">CF00136</strain>
    </source>
</reference>
<dbReference type="OrthoDB" id="2245989at2759"/>
<dbReference type="Proteomes" id="UP001152049">
    <property type="component" value="Unassembled WGS sequence"/>
</dbReference>
<accession>A0A9W8SCZ5</accession>
<dbReference type="InterPro" id="IPR021833">
    <property type="entry name" value="DUF3425"/>
</dbReference>
<dbReference type="InterPro" id="IPR004827">
    <property type="entry name" value="bZIP"/>
</dbReference>
<gene>
    <name evidence="3" type="ORF">NW762_002430</name>
</gene>
<proteinExistence type="predicted"/>
<dbReference type="AlphaFoldDB" id="A0A9W8SCZ5"/>
<protein>
    <recommendedName>
        <fullName evidence="2">BZIP domain-containing protein</fullName>
    </recommendedName>
</protein>